<dbReference type="EMBL" id="KZ819194">
    <property type="protein sequence ID" value="PWY99784.1"/>
    <property type="molecule type" value="Genomic_DNA"/>
</dbReference>
<dbReference type="AlphaFoldDB" id="A0A317XN98"/>
<evidence type="ECO:0000313" key="2">
    <source>
        <dbReference type="EMBL" id="PWY99784.1"/>
    </source>
</evidence>
<dbReference type="InParanoid" id="A0A317XN98"/>
<accession>A0A317XN98</accession>
<reference evidence="2 3" key="1">
    <citation type="journal article" date="2018" name="Mol. Biol. Evol.">
        <title>Broad Genomic Sampling Reveals a Smut Pathogenic Ancestry of the Fungal Clade Ustilaginomycotina.</title>
        <authorList>
            <person name="Kijpornyongpan T."/>
            <person name="Mondo S.J."/>
            <person name="Barry K."/>
            <person name="Sandor L."/>
            <person name="Lee J."/>
            <person name="Lipzen A."/>
            <person name="Pangilinan J."/>
            <person name="LaButti K."/>
            <person name="Hainaut M."/>
            <person name="Henrissat B."/>
            <person name="Grigoriev I.V."/>
            <person name="Spatafora J.W."/>
            <person name="Aime M.C."/>
        </authorList>
    </citation>
    <scope>NUCLEOTIDE SEQUENCE [LARGE SCALE GENOMIC DNA]</scope>
    <source>
        <strain evidence="2 3">MCA 3645</strain>
    </source>
</reference>
<organism evidence="2 3">
    <name type="scientific">Testicularia cyperi</name>
    <dbReference type="NCBI Taxonomy" id="1882483"/>
    <lineage>
        <taxon>Eukaryota</taxon>
        <taxon>Fungi</taxon>
        <taxon>Dikarya</taxon>
        <taxon>Basidiomycota</taxon>
        <taxon>Ustilaginomycotina</taxon>
        <taxon>Ustilaginomycetes</taxon>
        <taxon>Ustilaginales</taxon>
        <taxon>Anthracoideaceae</taxon>
        <taxon>Testicularia</taxon>
    </lineage>
</organism>
<sequence length="238" mass="25490">IGRRRTHQCPRPGVAVGRRSVGEKTGASTNPPSIPKLQKAEKMSGTQEGNGAIKGKISTRRWMVSCACSTVLLCIKAEICCQAHSANSHCAKGTTRTTACSVMRGPRSFAIQAELEPRPLLDRSFTAVAPFSSVVPILLCSSTASVLPVVTAGSIVTLLRTNHSGLPVETDILTAAQKLAVQMAQCRCGHRQSGSFRMLQSRFGSRVVLRCVMVGFTSGIQPEQWSTSLARGLVRLWA</sequence>
<evidence type="ECO:0000313" key="3">
    <source>
        <dbReference type="Proteomes" id="UP000246740"/>
    </source>
</evidence>
<gene>
    <name evidence="2" type="ORF">BCV70DRAFT_113039</name>
</gene>
<protein>
    <submittedName>
        <fullName evidence="2">Uncharacterized protein</fullName>
    </submittedName>
</protein>
<proteinExistence type="predicted"/>
<feature type="non-terminal residue" evidence="2">
    <location>
        <position position="1"/>
    </location>
</feature>
<dbReference type="Proteomes" id="UP000246740">
    <property type="component" value="Unassembled WGS sequence"/>
</dbReference>
<keyword evidence="3" id="KW-1185">Reference proteome</keyword>
<feature type="region of interest" description="Disordered" evidence="1">
    <location>
        <begin position="1"/>
        <end position="52"/>
    </location>
</feature>
<name>A0A317XN98_9BASI</name>
<evidence type="ECO:0000256" key="1">
    <source>
        <dbReference type="SAM" id="MobiDB-lite"/>
    </source>
</evidence>